<evidence type="ECO:0000256" key="1">
    <source>
        <dbReference type="SAM" id="MobiDB-lite"/>
    </source>
</evidence>
<gene>
    <name evidence="2" type="ORF">TPL01_12170</name>
</gene>
<dbReference type="Proteomes" id="UP000321337">
    <property type="component" value="Unassembled WGS sequence"/>
</dbReference>
<comment type="caution">
    <text evidence="2">The sequence shown here is derived from an EMBL/GenBank/DDBJ whole genome shotgun (WGS) entry which is preliminary data.</text>
</comment>
<dbReference type="AlphaFoldDB" id="A0A512L6I2"/>
<name>A0A512L6I2_9PROT</name>
<organism evidence="2 3">
    <name type="scientific">Sulfuriferula plumbiphila</name>
    <dbReference type="NCBI Taxonomy" id="171865"/>
    <lineage>
        <taxon>Bacteria</taxon>
        <taxon>Pseudomonadati</taxon>
        <taxon>Pseudomonadota</taxon>
        <taxon>Betaproteobacteria</taxon>
        <taxon>Nitrosomonadales</taxon>
        <taxon>Sulfuricellaceae</taxon>
        <taxon>Sulfuriferula</taxon>
    </lineage>
</organism>
<sequence length="104" mass="11227">MPGVNGMNAIARAKSWLLAALATIAVAGLAVAGVSYIGALSKIQFFVVAIYQMGSRLQSPSLPAERRESAPPDRADCQQDTEVHVSRFSNEKRWNSVKSAAFEF</sequence>
<dbReference type="EMBL" id="BKAD01000011">
    <property type="protein sequence ID" value="GEP30079.1"/>
    <property type="molecule type" value="Genomic_DNA"/>
</dbReference>
<evidence type="ECO:0000313" key="3">
    <source>
        <dbReference type="Proteomes" id="UP000321337"/>
    </source>
</evidence>
<reference evidence="2 3" key="1">
    <citation type="submission" date="2019-07" db="EMBL/GenBank/DDBJ databases">
        <title>Whole genome shotgun sequence of Thiobacillus plumbophilus NBRC 107929.</title>
        <authorList>
            <person name="Hosoyama A."/>
            <person name="Uohara A."/>
            <person name="Ohji S."/>
            <person name="Ichikawa N."/>
        </authorList>
    </citation>
    <scope>NUCLEOTIDE SEQUENCE [LARGE SCALE GENOMIC DNA]</scope>
    <source>
        <strain evidence="2 3">NBRC 107929</strain>
    </source>
</reference>
<proteinExistence type="predicted"/>
<evidence type="ECO:0000313" key="2">
    <source>
        <dbReference type="EMBL" id="GEP30079.1"/>
    </source>
</evidence>
<dbReference type="RefSeq" id="WP_147071823.1">
    <property type="nucleotide sequence ID" value="NZ_AP021884.1"/>
</dbReference>
<feature type="compositionally biased region" description="Basic and acidic residues" evidence="1">
    <location>
        <begin position="64"/>
        <end position="82"/>
    </location>
</feature>
<keyword evidence="3" id="KW-1185">Reference proteome</keyword>
<accession>A0A512L6I2</accession>
<feature type="region of interest" description="Disordered" evidence="1">
    <location>
        <begin position="58"/>
        <end position="82"/>
    </location>
</feature>
<protein>
    <submittedName>
        <fullName evidence="2">Uncharacterized protein</fullName>
    </submittedName>
</protein>